<name>A0AAW0YMD2_9TREE</name>
<proteinExistence type="predicted"/>
<dbReference type="AlphaFoldDB" id="A0AAW0YMD2"/>
<accession>A0AAW0YMD2</accession>
<dbReference type="RefSeq" id="XP_066802509.1">
    <property type="nucleotide sequence ID" value="XM_066947130.1"/>
</dbReference>
<dbReference type="KEGG" id="kne:92181285"/>
<organism evidence="1 2">
    <name type="scientific">Kwoniella newhampshirensis</name>
    <dbReference type="NCBI Taxonomy" id="1651941"/>
    <lineage>
        <taxon>Eukaryota</taxon>
        <taxon>Fungi</taxon>
        <taxon>Dikarya</taxon>
        <taxon>Basidiomycota</taxon>
        <taxon>Agaricomycotina</taxon>
        <taxon>Tremellomycetes</taxon>
        <taxon>Tremellales</taxon>
        <taxon>Cryptococcaceae</taxon>
        <taxon>Kwoniella</taxon>
    </lineage>
</organism>
<comment type="caution">
    <text evidence="1">The sequence shown here is derived from an EMBL/GenBank/DDBJ whole genome shotgun (WGS) entry which is preliminary data.</text>
</comment>
<reference evidence="1 2" key="1">
    <citation type="journal article" date="2024" name="bioRxiv">
        <title>Comparative genomics of Cryptococcus and Kwoniella reveals pathogenesis evolution and contrasting karyotype dynamics via intercentromeric recombination or chromosome fusion.</title>
        <authorList>
            <person name="Coelho M.A."/>
            <person name="David-Palma M."/>
            <person name="Shea T."/>
            <person name="Bowers K."/>
            <person name="McGinley-Smith S."/>
            <person name="Mohammad A.W."/>
            <person name="Gnirke A."/>
            <person name="Yurkov A.M."/>
            <person name="Nowrousian M."/>
            <person name="Sun S."/>
            <person name="Cuomo C.A."/>
            <person name="Heitman J."/>
        </authorList>
    </citation>
    <scope>NUCLEOTIDE SEQUENCE [LARGE SCALE GENOMIC DNA]</scope>
    <source>
        <strain evidence="1 2">CBS 13917</strain>
    </source>
</reference>
<gene>
    <name evidence="1" type="ORF">IAR55_004027</name>
</gene>
<evidence type="ECO:0000313" key="1">
    <source>
        <dbReference type="EMBL" id="KAK8853323.1"/>
    </source>
</evidence>
<evidence type="ECO:0000313" key="2">
    <source>
        <dbReference type="Proteomes" id="UP001388673"/>
    </source>
</evidence>
<protein>
    <submittedName>
        <fullName evidence="1">Uncharacterized protein</fullName>
    </submittedName>
</protein>
<dbReference type="EMBL" id="JBCAWK010000007">
    <property type="protein sequence ID" value="KAK8853323.1"/>
    <property type="molecule type" value="Genomic_DNA"/>
</dbReference>
<dbReference type="GeneID" id="92181285"/>
<sequence length="105" mass="11499">MPHKFELQRIADHFDSHPLPPGACALIDLPANVFLDTEEESNVISAAFFVLCVKFENLPAGERPTTRENLRRMQKDVAALLDELLAKTLPADTAEKGAGGKDGKK</sequence>
<keyword evidence="2" id="KW-1185">Reference proteome</keyword>
<dbReference type="Proteomes" id="UP001388673">
    <property type="component" value="Unassembled WGS sequence"/>
</dbReference>